<dbReference type="CDD" id="cd01948">
    <property type="entry name" value="EAL"/>
    <property type="match status" value="1"/>
</dbReference>
<proteinExistence type="predicted"/>
<keyword evidence="3" id="KW-1185">Reference proteome</keyword>
<dbReference type="PANTHER" id="PTHR44757">
    <property type="entry name" value="DIGUANYLATE CYCLASE DGCP"/>
    <property type="match status" value="1"/>
</dbReference>
<gene>
    <name evidence="2" type="ORF">BSZ37_11360</name>
</gene>
<evidence type="ECO:0000259" key="1">
    <source>
        <dbReference type="PROSITE" id="PS50883"/>
    </source>
</evidence>
<dbReference type="Gene3D" id="3.20.20.450">
    <property type="entry name" value="EAL domain"/>
    <property type="match status" value="1"/>
</dbReference>
<accession>A0A271J101</accession>
<dbReference type="AlphaFoldDB" id="A0A271J101"/>
<dbReference type="PROSITE" id="PS50883">
    <property type="entry name" value="EAL"/>
    <property type="match status" value="1"/>
</dbReference>
<sequence length="228" mass="24064">MDSDAARFEIDLRYAAGRDQLEPRFRPVVDTQTEAVVGFRVEATWEHPSLGRLGPDRFLPLAEEIGLAEDLDRWVLDRACTEVAGWGGEAVDALAVLLVALSTPTATSEGLADDARAAADLSGLPPDRLALDVPEAGSSLRLFSDLRRTGLRLATTMEPPSELSEHAGPVTVIAPRETGADAEVIVHGSYPPAGTLPDSVRLVLDLDGDALTAGDARALLVGGPLVRG</sequence>
<dbReference type="InterPro" id="IPR001633">
    <property type="entry name" value="EAL_dom"/>
</dbReference>
<dbReference type="OrthoDB" id="67308at2"/>
<dbReference type="SUPFAM" id="SSF141868">
    <property type="entry name" value="EAL domain-like"/>
    <property type="match status" value="1"/>
</dbReference>
<evidence type="ECO:0000313" key="3">
    <source>
        <dbReference type="Proteomes" id="UP000216339"/>
    </source>
</evidence>
<feature type="domain" description="EAL" evidence="1">
    <location>
        <begin position="5"/>
        <end position="228"/>
    </location>
</feature>
<dbReference type="Proteomes" id="UP000216339">
    <property type="component" value="Unassembled WGS sequence"/>
</dbReference>
<dbReference type="SMART" id="SM00052">
    <property type="entry name" value="EAL"/>
    <property type="match status" value="1"/>
</dbReference>
<name>A0A271J101_9BACT</name>
<organism evidence="2 3">
    <name type="scientific">Rubrivirga marina</name>
    <dbReference type="NCBI Taxonomy" id="1196024"/>
    <lineage>
        <taxon>Bacteria</taxon>
        <taxon>Pseudomonadati</taxon>
        <taxon>Rhodothermota</taxon>
        <taxon>Rhodothermia</taxon>
        <taxon>Rhodothermales</taxon>
        <taxon>Rubricoccaceae</taxon>
        <taxon>Rubrivirga</taxon>
    </lineage>
</organism>
<reference evidence="2 3" key="1">
    <citation type="submission" date="2016-11" db="EMBL/GenBank/DDBJ databases">
        <title>Study of marine rhodopsin-containing bacteria.</title>
        <authorList>
            <person name="Yoshizawa S."/>
            <person name="Kumagai Y."/>
            <person name="Kogure K."/>
        </authorList>
    </citation>
    <scope>NUCLEOTIDE SEQUENCE [LARGE SCALE GENOMIC DNA]</scope>
    <source>
        <strain evidence="2 3">SAORIC-28</strain>
    </source>
</reference>
<evidence type="ECO:0000313" key="2">
    <source>
        <dbReference type="EMBL" id="PAP76987.1"/>
    </source>
</evidence>
<dbReference type="PANTHER" id="PTHR44757:SF2">
    <property type="entry name" value="BIOFILM ARCHITECTURE MAINTENANCE PROTEIN MBAA"/>
    <property type="match status" value="1"/>
</dbReference>
<dbReference type="Pfam" id="PF00563">
    <property type="entry name" value="EAL"/>
    <property type="match status" value="1"/>
</dbReference>
<dbReference type="InterPro" id="IPR035919">
    <property type="entry name" value="EAL_sf"/>
</dbReference>
<dbReference type="InterPro" id="IPR052155">
    <property type="entry name" value="Biofilm_reg_signaling"/>
</dbReference>
<protein>
    <recommendedName>
        <fullName evidence="1">EAL domain-containing protein</fullName>
    </recommendedName>
</protein>
<dbReference type="EMBL" id="MQWD01000001">
    <property type="protein sequence ID" value="PAP76987.1"/>
    <property type="molecule type" value="Genomic_DNA"/>
</dbReference>
<dbReference type="RefSeq" id="WP_095510653.1">
    <property type="nucleotide sequence ID" value="NZ_MQWD01000001.1"/>
</dbReference>
<comment type="caution">
    <text evidence="2">The sequence shown here is derived from an EMBL/GenBank/DDBJ whole genome shotgun (WGS) entry which is preliminary data.</text>
</comment>